<name>A8S7N9_9FIRM</name>
<gene>
    <name evidence="1" type="ORF">FAEPRAM212_00523</name>
</gene>
<evidence type="ECO:0000313" key="1">
    <source>
        <dbReference type="EMBL" id="EDP22743.1"/>
    </source>
</evidence>
<proteinExistence type="predicted"/>
<organism evidence="1 2">
    <name type="scientific">Faecalibacterium prausnitzii M21/2</name>
    <dbReference type="NCBI Taxonomy" id="411485"/>
    <lineage>
        <taxon>Bacteria</taxon>
        <taxon>Bacillati</taxon>
        <taxon>Bacillota</taxon>
        <taxon>Clostridia</taxon>
        <taxon>Eubacteriales</taxon>
        <taxon>Oscillospiraceae</taxon>
        <taxon>Faecalibacterium</taxon>
    </lineage>
</organism>
<evidence type="ECO:0000313" key="2">
    <source>
        <dbReference type="Proteomes" id="UP000005945"/>
    </source>
</evidence>
<dbReference type="HOGENOM" id="CLU_3343901_0_0_9"/>
<dbReference type="Proteomes" id="UP000005945">
    <property type="component" value="Unassembled WGS sequence"/>
</dbReference>
<reference evidence="1 2" key="2">
    <citation type="submission" date="2007-09" db="EMBL/GenBank/DDBJ databases">
        <authorList>
            <person name="Fulton L."/>
            <person name="Clifton S."/>
            <person name="Fulton B."/>
            <person name="Xu J."/>
            <person name="Minx P."/>
            <person name="Pepin K.H."/>
            <person name="Johnson M."/>
            <person name="Thiruvilangam P."/>
            <person name="Bhonagiri V."/>
            <person name="Nash W.E."/>
            <person name="Mardis E.R."/>
            <person name="Wilson R.K."/>
        </authorList>
    </citation>
    <scope>NUCLEOTIDE SEQUENCE [LARGE SCALE GENOMIC DNA]</scope>
    <source>
        <strain evidence="1 2">M21/2</strain>
    </source>
</reference>
<reference evidence="1 2" key="1">
    <citation type="submission" date="2007-09" db="EMBL/GenBank/DDBJ databases">
        <title>Draft genome sequence of Faecalibacterium prausnitzii M21/2.</title>
        <authorList>
            <person name="Sudarsanam P."/>
            <person name="Ley R."/>
            <person name="Guruge J."/>
            <person name="Turnbaugh P.J."/>
            <person name="Mahowald M."/>
            <person name="Liep D."/>
            <person name="Gordon J."/>
        </authorList>
    </citation>
    <scope>NUCLEOTIDE SEQUENCE [LARGE SCALE GENOMIC DNA]</scope>
    <source>
        <strain evidence="1 2">M21/2</strain>
    </source>
</reference>
<comment type="caution">
    <text evidence="1">The sequence shown here is derived from an EMBL/GenBank/DDBJ whole genome shotgun (WGS) entry which is preliminary data.</text>
</comment>
<accession>A8S7N9</accession>
<protein>
    <submittedName>
        <fullName evidence="1">Uncharacterized protein</fullName>
    </submittedName>
</protein>
<dbReference type="EMBL" id="ABED02000017">
    <property type="protein sequence ID" value="EDP22743.1"/>
    <property type="molecule type" value="Genomic_DNA"/>
</dbReference>
<dbReference type="AlphaFoldDB" id="A8S7N9"/>
<sequence length="37" mass="4158">MVKGRSELQMQLTATTPPVKKAFQPSPQAWLKCKLKS</sequence>